<organism evidence="3 4">
    <name type="scientific">Lentibacillus halodurans</name>
    <dbReference type="NCBI Taxonomy" id="237679"/>
    <lineage>
        <taxon>Bacteria</taxon>
        <taxon>Bacillati</taxon>
        <taxon>Bacillota</taxon>
        <taxon>Bacilli</taxon>
        <taxon>Bacillales</taxon>
        <taxon>Bacillaceae</taxon>
        <taxon>Lentibacillus</taxon>
    </lineage>
</organism>
<keyword evidence="2" id="KW-1133">Transmembrane helix</keyword>
<dbReference type="InterPro" id="IPR014195">
    <property type="entry name" value="Spore_III_AG"/>
</dbReference>
<dbReference type="Proteomes" id="UP000198642">
    <property type="component" value="Unassembled WGS sequence"/>
</dbReference>
<reference evidence="3 4" key="1">
    <citation type="submission" date="2016-10" db="EMBL/GenBank/DDBJ databases">
        <authorList>
            <person name="de Groot N.N."/>
        </authorList>
    </citation>
    <scope>NUCLEOTIDE SEQUENCE [LARGE SCALE GENOMIC DNA]</scope>
    <source>
        <strain evidence="3 4">CGMCC 1.3702</strain>
    </source>
</reference>
<proteinExistence type="predicted"/>
<keyword evidence="4" id="KW-1185">Reference proteome</keyword>
<dbReference type="STRING" id="237679.SAMN04488072_101205"/>
<keyword evidence="2" id="KW-0812">Transmembrane</keyword>
<gene>
    <name evidence="3" type="ORF">SAMN04488072_101205</name>
</gene>
<keyword evidence="2" id="KW-0472">Membrane</keyword>
<accession>A0A1I0V615</accession>
<feature type="transmembrane region" description="Helical" evidence="2">
    <location>
        <begin position="21"/>
        <end position="42"/>
    </location>
</feature>
<evidence type="ECO:0000313" key="4">
    <source>
        <dbReference type="Proteomes" id="UP000198642"/>
    </source>
</evidence>
<sequence>MKNQLKKILRNSDSTDKPPKKAGYIIVIGLIGLLLIIIGNVFSSTEETDDDSSINYEQDNTEEQTADETFSDKASETSDVNEIETSYEDDLQAMLNQIQGVSEAEVMVNLESTKVKVYEKNLITGQQITEESDTNGGTRDIEDSQKETQVVLVNQGDKEVPLLIRTEKPDVRGVFVVAKGVDHATVEQWVVESISRVLNVPTHRVSVMPKN</sequence>
<evidence type="ECO:0000256" key="1">
    <source>
        <dbReference type="SAM" id="MobiDB-lite"/>
    </source>
</evidence>
<dbReference type="RefSeq" id="WP_090232296.1">
    <property type="nucleotide sequence ID" value="NZ_FOJW01000001.1"/>
</dbReference>
<dbReference type="OrthoDB" id="2381602at2"/>
<feature type="region of interest" description="Disordered" evidence="1">
    <location>
        <begin position="46"/>
        <end position="80"/>
    </location>
</feature>
<evidence type="ECO:0000313" key="3">
    <source>
        <dbReference type="EMBL" id="SFA71761.1"/>
    </source>
</evidence>
<evidence type="ECO:0000256" key="2">
    <source>
        <dbReference type="SAM" id="Phobius"/>
    </source>
</evidence>
<dbReference type="AlphaFoldDB" id="A0A1I0V615"/>
<name>A0A1I0V615_9BACI</name>
<dbReference type="NCBIfam" id="TIGR02830">
    <property type="entry name" value="spore_III_AG"/>
    <property type="match status" value="1"/>
</dbReference>
<dbReference type="EMBL" id="FOJW01000001">
    <property type="protein sequence ID" value="SFA71761.1"/>
    <property type="molecule type" value="Genomic_DNA"/>
</dbReference>
<protein>
    <submittedName>
        <fullName evidence="3">Stage III sporulation protein AG</fullName>
    </submittedName>
</protein>